<comment type="caution">
    <text evidence="13">The sequence shown here is derived from an EMBL/GenBank/DDBJ whole genome shotgun (WGS) entry which is preliminary data.</text>
</comment>
<accession>A0AAD9KM04</accession>
<dbReference type="CDD" id="cd02440">
    <property type="entry name" value="AdoMet_MTases"/>
    <property type="match status" value="1"/>
</dbReference>
<dbReference type="FunFam" id="3.40.50.150:FF:000027">
    <property type="entry name" value="Protein-L-isoaspartate O-methyltransferase"/>
    <property type="match status" value="1"/>
</dbReference>
<dbReference type="EMBL" id="JAODUO010000861">
    <property type="protein sequence ID" value="KAK2173627.1"/>
    <property type="molecule type" value="Genomic_DNA"/>
</dbReference>
<dbReference type="InterPro" id="IPR000682">
    <property type="entry name" value="PCMT"/>
</dbReference>
<dbReference type="Gene3D" id="3.40.50.150">
    <property type="entry name" value="Vaccinia Virus protein VP39"/>
    <property type="match status" value="2"/>
</dbReference>
<evidence type="ECO:0000256" key="9">
    <source>
        <dbReference type="ARBA" id="ARBA00031350"/>
    </source>
</evidence>
<evidence type="ECO:0000256" key="6">
    <source>
        <dbReference type="ARBA" id="ARBA00022679"/>
    </source>
</evidence>
<dbReference type="SUPFAM" id="SSF53335">
    <property type="entry name" value="S-adenosyl-L-methionine-dependent methyltransferases"/>
    <property type="match status" value="1"/>
</dbReference>
<evidence type="ECO:0000313" key="14">
    <source>
        <dbReference type="Proteomes" id="UP001209878"/>
    </source>
</evidence>
<dbReference type="Proteomes" id="UP001209878">
    <property type="component" value="Unassembled WGS sequence"/>
</dbReference>
<dbReference type="EC" id="2.1.1.77" evidence="3"/>
<keyword evidence="6" id="KW-0808">Transferase</keyword>
<comment type="subcellular location">
    <subcellularLocation>
        <location evidence="1">Cytoplasm</location>
    </subcellularLocation>
</comment>
<dbReference type="AlphaFoldDB" id="A0AAD9KM04"/>
<dbReference type="PANTHER" id="PTHR11579">
    <property type="entry name" value="PROTEIN-L-ISOASPARTATE O-METHYLTRANSFERASE"/>
    <property type="match status" value="1"/>
</dbReference>
<reference evidence="13" key="1">
    <citation type="journal article" date="2023" name="Mol. Biol. Evol.">
        <title>Third-Generation Sequencing Reveals the Adaptive Role of the Epigenome in Three Deep-Sea Polychaetes.</title>
        <authorList>
            <person name="Perez M."/>
            <person name="Aroh O."/>
            <person name="Sun Y."/>
            <person name="Lan Y."/>
            <person name="Juniper S.K."/>
            <person name="Young C.R."/>
            <person name="Angers B."/>
            <person name="Qian P.Y."/>
        </authorList>
    </citation>
    <scope>NUCLEOTIDE SEQUENCE</scope>
    <source>
        <strain evidence="13">R07B-5</strain>
    </source>
</reference>
<dbReference type="GO" id="GO:0004719">
    <property type="term" value="F:protein-L-isoaspartate (D-aspartate) O-methyltransferase activity"/>
    <property type="evidence" value="ECO:0007669"/>
    <property type="project" value="UniProtKB-EC"/>
</dbReference>
<evidence type="ECO:0000256" key="8">
    <source>
        <dbReference type="ARBA" id="ARBA00031323"/>
    </source>
</evidence>
<protein>
    <recommendedName>
        <fullName evidence="11">Protein-L-isoaspartate(D-aspartate) O-methyltransferase</fullName>
        <ecNumber evidence="3">2.1.1.77</ecNumber>
    </recommendedName>
    <alternativeName>
        <fullName evidence="9">L-isoaspartyl protein carboxyl methyltransferase</fullName>
    </alternativeName>
    <alternativeName>
        <fullName evidence="12">Protein L-isoaspartyl/D-aspartyl methyltransferase</fullName>
    </alternativeName>
    <alternativeName>
        <fullName evidence="8">Protein-beta-aspartate methyltransferase</fullName>
    </alternativeName>
</protein>
<evidence type="ECO:0000256" key="3">
    <source>
        <dbReference type="ARBA" id="ARBA00011890"/>
    </source>
</evidence>
<name>A0AAD9KM04_RIDPI</name>
<keyword evidence="5" id="KW-0489">Methyltransferase</keyword>
<evidence type="ECO:0000256" key="7">
    <source>
        <dbReference type="ARBA" id="ARBA00022691"/>
    </source>
</evidence>
<keyword evidence="7" id="KW-0949">S-adenosyl-L-methionine</keyword>
<comment type="catalytic activity">
    <reaction evidence="10">
        <text>[protein]-L-isoaspartate + S-adenosyl-L-methionine = [protein]-L-isoaspartate alpha-methyl ester + S-adenosyl-L-homocysteine</text>
        <dbReference type="Rhea" id="RHEA:12705"/>
        <dbReference type="Rhea" id="RHEA-COMP:12143"/>
        <dbReference type="Rhea" id="RHEA-COMP:12144"/>
        <dbReference type="ChEBI" id="CHEBI:57856"/>
        <dbReference type="ChEBI" id="CHEBI:59789"/>
        <dbReference type="ChEBI" id="CHEBI:90596"/>
        <dbReference type="ChEBI" id="CHEBI:90598"/>
        <dbReference type="EC" id="2.1.1.77"/>
    </reaction>
    <physiologicalReaction direction="left-to-right" evidence="10">
        <dbReference type="Rhea" id="RHEA:12706"/>
    </physiologicalReaction>
</comment>
<evidence type="ECO:0000256" key="1">
    <source>
        <dbReference type="ARBA" id="ARBA00004496"/>
    </source>
</evidence>
<sequence>MAWRSSGASNRQLVENLQANGIIKNERVANAMKAVDRANFIKNNPYIDSPQGIGYAVTISAPHMHAHALELLSNHLTEGASALDVGSGSGYLTACMAIMVGETGVAVGIDHIDELVNDSVKNLKKDESISRLLESGRIKMVVGDGRRGHASHAPYNAIHVGAAAPEIPQALVDQLAPGGRLIIPVGNQGGSQRLIQIDKREDGSVVRKAKMAVMFVPLTSKLVDQLKPGGRLVLPVGPEGHNQMLVQIDKDEQGAVHKQDLMGVIYVPLTSKEKQWPRSS</sequence>
<evidence type="ECO:0000256" key="12">
    <source>
        <dbReference type="ARBA" id="ARBA00042126"/>
    </source>
</evidence>
<evidence type="ECO:0000256" key="5">
    <source>
        <dbReference type="ARBA" id="ARBA00022603"/>
    </source>
</evidence>
<organism evidence="13 14">
    <name type="scientific">Ridgeia piscesae</name>
    <name type="common">Tubeworm</name>
    <dbReference type="NCBI Taxonomy" id="27915"/>
    <lineage>
        <taxon>Eukaryota</taxon>
        <taxon>Metazoa</taxon>
        <taxon>Spiralia</taxon>
        <taxon>Lophotrochozoa</taxon>
        <taxon>Annelida</taxon>
        <taxon>Polychaeta</taxon>
        <taxon>Sedentaria</taxon>
        <taxon>Canalipalpata</taxon>
        <taxon>Sabellida</taxon>
        <taxon>Siboglinidae</taxon>
        <taxon>Ridgeia</taxon>
    </lineage>
</organism>
<dbReference type="Pfam" id="PF01135">
    <property type="entry name" value="PCMT"/>
    <property type="match status" value="1"/>
</dbReference>
<dbReference type="InterPro" id="IPR029063">
    <property type="entry name" value="SAM-dependent_MTases_sf"/>
</dbReference>
<dbReference type="GO" id="GO:0005737">
    <property type="term" value="C:cytoplasm"/>
    <property type="evidence" value="ECO:0007669"/>
    <property type="project" value="UniProtKB-SubCell"/>
</dbReference>
<dbReference type="NCBIfam" id="TIGR00080">
    <property type="entry name" value="pimt"/>
    <property type="match status" value="1"/>
</dbReference>
<evidence type="ECO:0000313" key="13">
    <source>
        <dbReference type="EMBL" id="KAK2173627.1"/>
    </source>
</evidence>
<proteinExistence type="inferred from homology"/>
<gene>
    <name evidence="13" type="ORF">NP493_861g00008</name>
</gene>
<keyword evidence="14" id="KW-1185">Reference proteome</keyword>
<evidence type="ECO:0000256" key="11">
    <source>
        <dbReference type="ARBA" id="ARBA00040923"/>
    </source>
</evidence>
<comment type="similarity">
    <text evidence="2">Belongs to the methyltransferase superfamily. L-isoaspartyl/D-aspartyl protein methyltransferase family.</text>
</comment>
<dbReference type="GO" id="GO:0032259">
    <property type="term" value="P:methylation"/>
    <property type="evidence" value="ECO:0007669"/>
    <property type="project" value="UniProtKB-KW"/>
</dbReference>
<keyword evidence="4" id="KW-0963">Cytoplasm</keyword>
<evidence type="ECO:0000256" key="4">
    <source>
        <dbReference type="ARBA" id="ARBA00022490"/>
    </source>
</evidence>
<evidence type="ECO:0000256" key="10">
    <source>
        <dbReference type="ARBA" id="ARBA00035815"/>
    </source>
</evidence>
<dbReference type="PANTHER" id="PTHR11579:SF0">
    <property type="entry name" value="PROTEIN-L-ISOASPARTATE(D-ASPARTATE) O-METHYLTRANSFERASE"/>
    <property type="match status" value="1"/>
</dbReference>
<evidence type="ECO:0000256" key="2">
    <source>
        <dbReference type="ARBA" id="ARBA00005369"/>
    </source>
</evidence>